<comment type="cofactor">
    <cofactor evidence="1">
        <name>a divalent metal cation</name>
        <dbReference type="ChEBI" id="CHEBI:60240"/>
    </cofactor>
</comment>
<dbReference type="PANTHER" id="PTHR43213:SF5">
    <property type="entry name" value="BIFUNCTIONAL DTTP_UTP PYROPHOSPHATASE_METHYLTRANSFERASE PROTEIN-RELATED"/>
    <property type="match status" value="1"/>
</dbReference>
<protein>
    <submittedName>
        <fullName evidence="4">Septum formation protein Maf</fullName>
    </submittedName>
</protein>
<dbReference type="SUPFAM" id="SSF52972">
    <property type="entry name" value="ITPase-like"/>
    <property type="match status" value="1"/>
</dbReference>
<dbReference type="InterPro" id="IPR029001">
    <property type="entry name" value="ITPase-like_fam"/>
</dbReference>
<accession>A0ABQ8UC43</accession>
<dbReference type="EMBL" id="JAPMOS010000059">
    <property type="protein sequence ID" value="KAJ4456852.1"/>
    <property type="molecule type" value="Genomic_DNA"/>
</dbReference>
<dbReference type="Pfam" id="PF02545">
    <property type="entry name" value="Maf"/>
    <property type="match status" value="1"/>
</dbReference>
<evidence type="ECO:0000256" key="2">
    <source>
        <dbReference type="ARBA" id="ARBA00022801"/>
    </source>
</evidence>
<dbReference type="Proteomes" id="UP001141327">
    <property type="component" value="Unassembled WGS sequence"/>
</dbReference>
<feature type="region of interest" description="Disordered" evidence="3">
    <location>
        <begin position="1"/>
        <end position="23"/>
    </location>
</feature>
<dbReference type="Gene3D" id="3.90.950.10">
    <property type="match status" value="1"/>
</dbReference>
<reference evidence="4" key="1">
    <citation type="journal article" date="2022" name="bioRxiv">
        <title>Genomics of Preaxostyla Flagellates Illuminates Evolutionary Transitions and the Path Towards Mitochondrial Loss.</title>
        <authorList>
            <person name="Novak L.V.F."/>
            <person name="Treitli S.C."/>
            <person name="Pyrih J."/>
            <person name="Halakuc P."/>
            <person name="Pipaliya S.V."/>
            <person name="Vacek V."/>
            <person name="Brzon O."/>
            <person name="Soukal P."/>
            <person name="Eme L."/>
            <person name="Dacks J.B."/>
            <person name="Karnkowska A."/>
            <person name="Elias M."/>
            <person name="Hampl V."/>
        </authorList>
    </citation>
    <scope>NUCLEOTIDE SEQUENCE</scope>
    <source>
        <strain evidence="4">RCP-MX</strain>
    </source>
</reference>
<evidence type="ECO:0000313" key="4">
    <source>
        <dbReference type="EMBL" id="KAJ4456852.1"/>
    </source>
</evidence>
<evidence type="ECO:0000256" key="1">
    <source>
        <dbReference type="ARBA" id="ARBA00001968"/>
    </source>
</evidence>
<name>A0ABQ8UC43_9EUKA</name>
<sequence length="234" mass="25652">MVPRGVSESASNGRFGRRRADVDCIPTLPPSPFGSANMQQPPRVFLASTSPRRRKILENYCPVVFRTQNATPEEHPRSGNPDEVRRVVLANARQKCLDACQEIEKSGQWTEGVIVGADTLKTDGHRTYEKPRSMEEAVNFIKALAKPHQAITGVCLLNLATRQERCFTSVTTITLRPLDDAQIGALFAHMNPLDKAGAYNIDEGAEAVANVEGSRTGAQGLPLEQFEVELPLVC</sequence>
<dbReference type="PIRSF" id="PIRSF006305">
    <property type="entry name" value="Maf"/>
    <property type="match status" value="1"/>
</dbReference>
<gene>
    <name evidence="4" type="ORF">PAPYR_7779</name>
</gene>
<dbReference type="HAMAP" id="MF_00528">
    <property type="entry name" value="Maf"/>
    <property type="match status" value="1"/>
</dbReference>
<dbReference type="InterPro" id="IPR003697">
    <property type="entry name" value="Maf-like"/>
</dbReference>
<organism evidence="4 5">
    <name type="scientific">Paratrimastix pyriformis</name>
    <dbReference type="NCBI Taxonomy" id="342808"/>
    <lineage>
        <taxon>Eukaryota</taxon>
        <taxon>Metamonada</taxon>
        <taxon>Preaxostyla</taxon>
        <taxon>Paratrimastigidae</taxon>
        <taxon>Paratrimastix</taxon>
    </lineage>
</organism>
<evidence type="ECO:0000313" key="5">
    <source>
        <dbReference type="Proteomes" id="UP001141327"/>
    </source>
</evidence>
<evidence type="ECO:0000256" key="3">
    <source>
        <dbReference type="SAM" id="MobiDB-lite"/>
    </source>
</evidence>
<comment type="caution">
    <text evidence="4">The sequence shown here is derived from an EMBL/GenBank/DDBJ whole genome shotgun (WGS) entry which is preliminary data.</text>
</comment>
<proteinExistence type="inferred from homology"/>
<dbReference type="PANTHER" id="PTHR43213">
    <property type="entry name" value="BIFUNCTIONAL DTTP/UTP PYROPHOSPHATASE/METHYLTRANSFERASE PROTEIN-RELATED"/>
    <property type="match status" value="1"/>
</dbReference>
<keyword evidence="5" id="KW-1185">Reference proteome</keyword>
<keyword evidence="2" id="KW-0378">Hydrolase</keyword>